<dbReference type="SUPFAM" id="SSF57850">
    <property type="entry name" value="RING/U-box"/>
    <property type="match status" value="1"/>
</dbReference>
<comment type="catalytic activity">
    <reaction evidence="1">
        <text>S-ubiquitinyl-[E2 ubiquitin-conjugating enzyme]-L-cysteine + [acceptor protein]-L-lysine = [E2 ubiquitin-conjugating enzyme]-L-cysteine + N(6)-ubiquitinyl-[acceptor protein]-L-lysine.</text>
        <dbReference type="EC" id="2.3.2.27"/>
    </reaction>
</comment>
<dbReference type="GO" id="GO:0008270">
    <property type="term" value="F:zinc ion binding"/>
    <property type="evidence" value="ECO:0007669"/>
    <property type="project" value="UniProtKB-KW"/>
</dbReference>
<evidence type="ECO:0000256" key="2">
    <source>
        <dbReference type="ARBA" id="ARBA00004906"/>
    </source>
</evidence>
<evidence type="ECO:0000259" key="11">
    <source>
        <dbReference type="PROSITE" id="PS50089"/>
    </source>
</evidence>
<evidence type="ECO:0000256" key="4">
    <source>
        <dbReference type="ARBA" id="ARBA00022679"/>
    </source>
</evidence>
<comment type="caution">
    <text evidence="12">The sequence shown here is derived from an EMBL/GenBank/DDBJ whole genome shotgun (WGS) entry which is preliminary data.</text>
</comment>
<protein>
    <recommendedName>
        <fullName evidence="3">RING-type E3 ubiquitin transferase</fullName>
        <ecNumber evidence="3">2.3.2.27</ecNumber>
    </recommendedName>
</protein>
<organism evidence="12 13">
    <name type="scientific">Penstemon smallii</name>
    <dbReference type="NCBI Taxonomy" id="265156"/>
    <lineage>
        <taxon>Eukaryota</taxon>
        <taxon>Viridiplantae</taxon>
        <taxon>Streptophyta</taxon>
        <taxon>Embryophyta</taxon>
        <taxon>Tracheophyta</taxon>
        <taxon>Spermatophyta</taxon>
        <taxon>Magnoliopsida</taxon>
        <taxon>eudicotyledons</taxon>
        <taxon>Gunneridae</taxon>
        <taxon>Pentapetalae</taxon>
        <taxon>asterids</taxon>
        <taxon>lamiids</taxon>
        <taxon>Lamiales</taxon>
        <taxon>Plantaginaceae</taxon>
        <taxon>Cheloneae</taxon>
        <taxon>Penstemon</taxon>
    </lineage>
</organism>
<feature type="region of interest" description="Disordered" evidence="10">
    <location>
        <begin position="410"/>
        <end position="439"/>
    </location>
</feature>
<dbReference type="InterPro" id="IPR045191">
    <property type="entry name" value="MBR1/2-like"/>
</dbReference>
<dbReference type="GO" id="GO:0061630">
    <property type="term" value="F:ubiquitin protein ligase activity"/>
    <property type="evidence" value="ECO:0007669"/>
    <property type="project" value="UniProtKB-EC"/>
</dbReference>
<evidence type="ECO:0000256" key="10">
    <source>
        <dbReference type="SAM" id="MobiDB-lite"/>
    </source>
</evidence>
<keyword evidence="5" id="KW-0479">Metal-binding</keyword>
<feature type="region of interest" description="Disordered" evidence="10">
    <location>
        <begin position="188"/>
        <end position="237"/>
    </location>
</feature>
<feature type="compositionally biased region" description="Polar residues" evidence="10">
    <location>
        <begin position="16"/>
        <end position="40"/>
    </location>
</feature>
<feature type="region of interest" description="Disordered" evidence="10">
    <location>
        <begin position="1"/>
        <end position="40"/>
    </location>
</feature>
<feature type="domain" description="RING-type" evidence="11">
    <location>
        <begin position="552"/>
        <end position="593"/>
    </location>
</feature>
<keyword evidence="7" id="KW-0833">Ubl conjugation pathway</keyword>
<dbReference type="InterPro" id="IPR013083">
    <property type="entry name" value="Znf_RING/FYVE/PHD"/>
</dbReference>
<dbReference type="PANTHER" id="PTHR22937">
    <property type="entry name" value="E3 UBIQUITIN-PROTEIN LIGASE RNF165"/>
    <property type="match status" value="1"/>
</dbReference>
<dbReference type="Proteomes" id="UP001634393">
    <property type="component" value="Unassembled WGS sequence"/>
</dbReference>
<evidence type="ECO:0000313" key="12">
    <source>
        <dbReference type="EMBL" id="KAL3814242.1"/>
    </source>
</evidence>
<evidence type="ECO:0000256" key="7">
    <source>
        <dbReference type="ARBA" id="ARBA00022786"/>
    </source>
</evidence>
<feature type="compositionally biased region" description="Low complexity" evidence="10">
    <location>
        <begin position="212"/>
        <end position="224"/>
    </location>
</feature>
<dbReference type="AlphaFoldDB" id="A0ABD3RMP2"/>
<dbReference type="GO" id="GO:0010228">
    <property type="term" value="P:vegetative to reproductive phase transition of meristem"/>
    <property type="evidence" value="ECO:0007669"/>
    <property type="project" value="UniProtKB-ARBA"/>
</dbReference>
<evidence type="ECO:0000256" key="3">
    <source>
        <dbReference type="ARBA" id="ARBA00012483"/>
    </source>
</evidence>
<evidence type="ECO:0000256" key="8">
    <source>
        <dbReference type="ARBA" id="ARBA00022833"/>
    </source>
</evidence>
<comment type="pathway">
    <text evidence="2">Protein modification; protein ubiquitination.</text>
</comment>
<dbReference type="PROSITE" id="PS50089">
    <property type="entry name" value="ZF_RING_2"/>
    <property type="match status" value="1"/>
</dbReference>
<dbReference type="SMART" id="SM00184">
    <property type="entry name" value="RING"/>
    <property type="match status" value="1"/>
</dbReference>
<reference evidence="12 13" key="1">
    <citation type="submission" date="2024-12" db="EMBL/GenBank/DDBJ databases">
        <title>The unique morphological basis and parallel evolutionary history of personate flowers in Penstemon.</title>
        <authorList>
            <person name="Depatie T.H."/>
            <person name="Wessinger C.A."/>
        </authorList>
    </citation>
    <scope>NUCLEOTIDE SEQUENCE [LARGE SCALE GENOMIC DNA]</scope>
    <source>
        <strain evidence="12">WTNN_2</strain>
        <tissue evidence="12">Leaf</tissue>
    </source>
</reference>
<sequence length="599" mass="66338">MQRERNSLESFPETVDLNQGSFPSNNTSMEHSTSWDNNMANPVENRLSNYMLAPNDSNINRINATENHAQFFNGWDRGASSSSANNPQERAFVDDSKTRLGWHPSWSFAPSSTTNTSSSHGHVIENDCHISLEAGPSRIHYNSGYSETNQIPTFYDSSSNRGNSSDSSFPFLENNDWGSSCKRKAIEGTSRQFYPGSSSSSSQPRDNTMTPNLSISSSGSLNLSRTNHSEGLHISSGVGMNRVGPSFSPPSNVPRFVEGSTRNFIPNVGSSDFRSTMTRPIINPNNTINQPHSMNRNEARARPLYHYDQSLSSRGGTSSSSFMVREEVNARNVSNDQIDWSFAPVTSVSSRNHSSSGSIMGPASGGPAWLPHQIHTSQYHQRLSEAAPWIPLSTIESDFPIPRNHFPVLPSGSSSSDGVAGPSRAEHGTDHRSAPVLMDMPGDNNDYALRIMAAVEERHRLVRHVLRTMRRGIPLLAEDYVIMEPLSIGFADLHDRHRDLRLDVDNMSYEELLALEERIGDVNTGLTEDKIRGSMNQRKYEGTRASPNTEPCCICQENYIAGNEIGILDCGHEFHSDCIKQWLLLKNLCPICKMTALNA</sequence>
<dbReference type="Gene3D" id="3.30.40.10">
    <property type="entry name" value="Zinc/RING finger domain, C3HC4 (zinc finger)"/>
    <property type="match status" value="1"/>
</dbReference>
<name>A0ABD3RMP2_9LAMI</name>
<evidence type="ECO:0000256" key="9">
    <source>
        <dbReference type="PROSITE-ProRule" id="PRU00175"/>
    </source>
</evidence>
<dbReference type="InterPro" id="IPR001841">
    <property type="entry name" value="Znf_RING"/>
</dbReference>
<evidence type="ECO:0000256" key="6">
    <source>
        <dbReference type="ARBA" id="ARBA00022771"/>
    </source>
</evidence>
<evidence type="ECO:0000313" key="13">
    <source>
        <dbReference type="Proteomes" id="UP001634393"/>
    </source>
</evidence>
<gene>
    <name evidence="12" type="ORF">ACJIZ3_015510</name>
</gene>
<dbReference type="EC" id="2.3.2.27" evidence="3"/>
<keyword evidence="6 9" id="KW-0863">Zinc-finger</keyword>
<dbReference type="Pfam" id="PF13639">
    <property type="entry name" value="zf-RING_2"/>
    <property type="match status" value="1"/>
</dbReference>
<keyword evidence="8" id="KW-0862">Zinc</keyword>
<feature type="compositionally biased region" description="Basic and acidic residues" evidence="10">
    <location>
        <begin position="424"/>
        <end position="433"/>
    </location>
</feature>
<keyword evidence="4" id="KW-0808">Transferase</keyword>
<proteinExistence type="predicted"/>
<dbReference type="EMBL" id="JBJXBP010000008">
    <property type="protein sequence ID" value="KAL3814242.1"/>
    <property type="molecule type" value="Genomic_DNA"/>
</dbReference>
<dbReference type="GO" id="GO:0043161">
    <property type="term" value="P:proteasome-mediated ubiquitin-dependent protein catabolic process"/>
    <property type="evidence" value="ECO:0007669"/>
    <property type="project" value="UniProtKB-ARBA"/>
</dbReference>
<keyword evidence="13" id="KW-1185">Reference proteome</keyword>
<evidence type="ECO:0000256" key="5">
    <source>
        <dbReference type="ARBA" id="ARBA00022723"/>
    </source>
</evidence>
<accession>A0ABD3RMP2</accession>
<dbReference type="FunFam" id="3.30.40.10:FF:000309">
    <property type="entry name" value="E3 ubiquitin-protein ligase MBR2"/>
    <property type="match status" value="1"/>
</dbReference>
<dbReference type="PANTHER" id="PTHR22937:SF224">
    <property type="entry name" value="E3 UBIQUITIN-PROTEIN LIGASE MBR1-RELATED"/>
    <property type="match status" value="1"/>
</dbReference>
<evidence type="ECO:0000256" key="1">
    <source>
        <dbReference type="ARBA" id="ARBA00000900"/>
    </source>
</evidence>